<evidence type="ECO:0000256" key="1">
    <source>
        <dbReference type="SAM" id="Phobius"/>
    </source>
</evidence>
<evidence type="ECO:0000313" key="3">
    <source>
        <dbReference type="Proteomes" id="UP000218334"/>
    </source>
</evidence>
<sequence>MAPVTLISIIDTLPSVMGQTLGAIYVGATIAAVFYGITILQTVIYYKEYHNDSWLFRYGVALLWILDTLHVAISTHALYFYLVESFGNYLRVLKIIWSFRVRLFPHFLSIVDEPPEFILTPVAARSQSSKRVSPSIDSRVIGKTQSPVIQLIRRQNMEIWS</sequence>
<dbReference type="PANTHER" id="PTHR40465:SF1">
    <property type="entry name" value="DUF6534 DOMAIN-CONTAINING PROTEIN"/>
    <property type="match status" value="1"/>
</dbReference>
<dbReference type="EMBL" id="KZ293439">
    <property type="protein sequence ID" value="PBK66725.1"/>
    <property type="molecule type" value="Genomic_DNA"/>
</dbReference>
<keyword evidence="1" id="KW-1133">Transmembrane helix</keyword>
<feature type="transmembrane region" description="Helical" evidence="1">
    <location>
        <begin position="23"/>
        <end position="46"/>
    </location>
</feature>
<reference evidence="3" key="1">
    <citation type="journal article" date="2017" name="Nat. Ecol. Evol.">
        <title>Genome expansion and lineage-specific genetic innovations in the forest pathogenic fungi Armillaria.</title>
        <authorList>
            <person name="Sipos G."/>
            <person name="Prasanna A.N."/>
            <person name="Walter M.C."/>
            <person name="O'Connor E."/>
            <person name="Balint B."/>
            <person name="Krizsan K."/>
            <person name="Kiss B."/>
            <person name="Hess J."/>
            <person name="Varga T."/>
            <person name="Slot J."/>
            <person name="Riley R."/>
            <person name="Boka B."/>
            <person name="Rigling D."/>
            <person name="Barry K."/>
            <person name="Lee J."/>
            <person name="Mihaltcheva S."/>
            <person name="LaButti K."/>
            <person name="Lipzen A."/>
            <person name="Waldron R."/>
            <person name="Moloney N.M."/>
            <person name="Sperisen C."/>
            <person name="Kredics L."/>
            <person name="Vagvoelgyi C."/>
            <person name="Patrignani A."/>
            <person name="Fitzpatrick D."/>
            <person name="Nagy I."/>
            <person name="Doyle S."/>
            <person name="Anderson J.B."/>
            <person name="Grigoriev I.V."/>
            <person name="Gueldener U."/>
            <person name="Muensterkoetter M."/>
            <person name="Nagy L.G."/>
        </authorList>
    </citation>
    <scope>NUCLEOTIDE SEQUENCE [LARGE SCALE GENOMIC DNA]</scope>
    <source>
        <strain evidence="3">28-4</strain>
    </source>
</reference>
<evidence type="ECO:0000313" key="2">
    <source>
        <dbReference type="EMBL" id="PBK66725.1"/>
    </source>
</evidence>
<dbReference type="Proteomes" id="UP000218334">
    <property type="component" value="Unassembled WGS sequence"/>
</dbReference>
<accession>A0A2H3B783</accession>
<keyword evidence="1" id="KW-0812">Transmembrane</keyword>
<keyword evidence="1" id="KW-0472">Membrane</keyword>
<gene>
    <name evidence="2" type="ORF">ARMSODRAFT_1021161</name>
</gene>
<protein>
    <submittedName>
        <fullName evidence="2">Uncharacterized protein</fullName>
    </submittedName>
</protein>
<proteinExistence type="predicted"/>
<organism evidence="2 3">
    <name type="scientific">Armillaria solidipes</name>
    <dbReference type="NCBI Taxonomy" id="1076256"/>
    <lineage>
        <taxon>Eukaryota</taxon>
        <taxon>Fungi</taxon>
        <taxon>Dikarya</taxon>
        <taxon>Basidiomycota</taxon>
        <taxon>Agaricomycotina</taxon>
        <taxon>Agaricomycetes</taxon>
        <taxon>Agaricomycetidae</taxon>
        <taxon>Agaricales</taxon>
        <taxon>Marasmiineae</taxon>
        <taxon>Physalacriaceae</taxon>
        <taxon>Armillaria</taxon>
    </lineage>
</organism>
<feature type="transmembrane region" description="Helical" evidence="1">
    <location>
        <begin position="58"/>
        <end position="82"/>
    </location>
</feature>
<name>A0A2H3B783_9AGAR</name>
<keyword evidence="3" id="KW-1185">Reference proteome</keyword>
<dbReference type="AlphaFoldDB" id="A0A2H3B783"/>
<dbReference type="PANTHER" id="PTHR40465">
    <property type="entry name" value="CHROMOSOME 1, WHOLE GENOME SHOTGUN SEQUENCE"/>
    <property type="match status" value="1"/>
</dbReference>